<proteinExistence type="predicted"/>
<organism evidence="1">
    <name type="scientific">Lepeophtheirus salmonis</name>
    <name type="common">Salmon louse</name>
    <name type="synonym">Caligus salmonis</name>
    <dbReference type="NCBI Taxonomy" id="72036"/>
    <lineage>
        <taxon>Eukaryota</taxon>
        <taxon>Metazoa</taxon>
        <taxon>Ecdysozoa</taxon>
        <taxon>Arthropoda</taxon>
        <taxon>Crustacea</taxon>
        <taxon>Multicrustacea</taxon>
        <taxon>Hexanauplia</taxon>
        <taxon>Copepoda</taxon>
        <taxon>Siphonostomatoida</taxon>
        <taxon>Caligidae</taxon>
        <taxon>Lepeophtheirus</taxon>
    </lineage>
</organism>
<feature type="non-terminal residue" evidence="1">
    <location>
        <position position="1"/>
    </location>
</feature>
<reference evidence="1" key="1">
    <citation type="submission" date="2014-05" db="EMBL/GenBank/DDBJ databases">
        <authorList>
            <person name="Chronopoulou M."/>
        </authorList>
    </citation>
    <scope>NUCLEOTIDE SEQUENCE</scope>
    <source>
        <tissue evidence="1">Whole organism</tissue>
    </source>
</reference>
<protein>
    <submittedName>
        <fullName evidence="1">Uncharacterized protein</fullName>
    </submittedName>
</protein>
<sequence length="70" mass="8165">RWVTTLQSSLDRRMKDIKFYSLLSTQSGVRHFLIDGIDDVFNKKGLFVGLVSFLEAYKLRQDSGTLDFYK</sequence>
<accession>A0A0K2VIY0</accession>
<dbReference type="EMBL" id="HACA01032944">
    <property type="protein sequence ID" value="CDW50305.1"/>
    <property type="molecule type" value="Transcribed_RNA"/>
</dbReference>
<dbReference type="AlphaFoldDB" id="A0A0K2VIY0"/>
<name>A0A0K2VIY0_LEPSM</name>
<evidence type="ECO:0000313" key="1">
    <source>
        <dbReference type="EMBL" id="CDW50305.1"/>
    </source>
</evidence>